<organism evidence="2 3">
    <name type="scientific">Prorocentrum cordatum</name>
    <dbReference type="NCBI Taxonomy" id="2364126"/>
    <lineage>
        <taxon>Eukaryota</taxon>
        <taxon>Sar</taxon>
        <taxon>Alveolata</taxon>
        <taxon>Dinophyceae</taxon>
        <taxon>Prorocentrales</taxon>
        <taxon>Prorocentraceae</taxon>
        <taxon>Prorocentrum</taxon>
    </lineage>
</organism>
<evidence type="ECO:0000313" key="2">
    <source>
        <dbReference type="EMBL" id="CAK0831502.1"/>
    </source>
</evidence>
<dbReference type="EMBL" id="CAUYUJ010011286">
    <property type="protein sequence ID" value="CAK0831502.1"/>
    <property type="molecule type" value="Genomic_DNA"/>
</dbReference>
<reference evidence="2" key="1">
    <citation type="submission" date="2023-10" db="EMBL/GenBank/DDBJ databases">
        <authorList>
            <person name="Chen Y."/>
            <person name="Shah S."/>
            <person name="Dougan E. K."/>
            <person name="Thang M."/>
            <person name="Chan C."/>
        </authorList>
    </citation>
    <scope>NUCLEOTIDE SEQUENCE [LARGE SCALE GENOMIC DNA]</scope>
</reference>
<gene>
    <name evidence="2" type="ORF">PCOR1329_LOCUS29803</name>
</gene>
<proteinExistence type="predicted"/>
<comment type="caution">
    <text evidence="2">The sequence shown here is derived from an EMBL/GenBank/DDBJ whole genome shotgun (WGS) entry which is preliminary data.</text>
</comment>
<evidence type="ECO:0000313" key="3">
    <source>
        <dbReference type="Proteomes" id="UP001189429"/>
    </source>
</evidence>
<protein>
    <submittedName>
        <fullName evidence="2">Uncharacterized protein</fullName>
    </submittedName>
</protein>
<feature type="non-terminal residue" evidence="2">
    <location>
        <position position="1"/>
    </location>
</feature>
<feature type="region of interest" description="Disordered" evidence="1">
    <location>
        <begin position="19"/>
        <end position="55"/>
    </location>
</feature>
<accession>A0ABN9SIG3</accession>
<keyword evidence="3" id="KW-1185">Reference proteome</keyword>
<dbReference type="Proteomes" id="UP001189429">
    <property type="component" value="Unassembled WGS sequence"/>
</dbReference>
<name>A0ABN9SIG3_9DINO</name>
<sequence>RGHGVRRCLHSFPAVLDRRAPGGGRSGLLHPLAVRPHRRDLPRALPRRPGHPAAR</sequence>
<evidence type="ECO:0000256" key="1">
    <source>
        <dbReference type="SAM" id="MobiDB-lite"/>
    </source>
</evidence>
<feature type="non-terminal residue" evidence="2">
    <location>
        <position position="55"/>
    </location>
</feature>
<feature type="compositionally biased region" description="Basic residues" evidence="1">
    <location>
        <begin position="35"/>
        <end position="55"/>
    </location>
</feature>